<evidence type="ECO:0000256" key="4">
    <source>
        <dbReference type="ARBA" id="ARBA00022490"/>
    </source>
</evidence>
<evidence type="ECO:0000256" key="6">
    <source>
        <dbReference type="ARBA" id="ARBA00023136"/>
    </source>
</evidence>
<feature type="compositionally biased region" description="Basic and acidic residues" evidence="7">
    <location>
        <begin position="738"/>
        <end position="749"/>
    </location>
</feature>
<feature type="compositionally biased region" description="Basic and acidic residues" evidence="7">
    <location>
        <begin position="393"/>
        <end position="431"/>
    </location>
</feature>
<dbReference type="InterPro" id="IPR023394">
    <property type="entry name" value="Sec7_C_sf"/>
</dbReference>
<feature type="region of interest" description="Disordered" evidence="7">
    <location>
        <begin position="726"/>
        <end position="797"/>
    </location>
</feature>
<dbReference type="InterPro" id="IPR032691">
    <property type="entry name" value="Mon2/Sec7/BIG1-like_HUS"/>
</dbReference>
<evidence type="ECO:0000256" key="1">
    <source>
        <dbReference type="ARBA" id="ARBA00004370"/>
    </source>
</evidence>
<dbReference type="PANTHER" id="PTHR10663:SF375">
    <property type="entry name" value="LD29171P"/>
    <property type="match status" value="1"/>
</dbReference>
<keyword evidence="6" id="KW-0472">Membrane</keyword>
<dbReference type="GeneID" id="64572532"/>
<dbReference type="Pfam" id="PF09324">
    <property type="entry name" value="Sec7-like_HDS"/>
    <property type="match status" value="1"/>
</dbReference>
<dbReference type="Proteomes" id="UP000663131">
    <property type="component" value="Chromosome 8"/>
</dbReference>
<dbReference type="GO" id="GO:0016020">
    <property type="term" value="C:membrane"/>
    <property type="evidence" value="ECO:0007669"/>
    <property type="project" value="UniProtKB-SubCell"/>
</dbReference>
<dbReference type="OrthoDB" id="18431at2759"/>
<feature type="compositionally biased region" description="Low complexity" evidence="7">
    <location>
        <begin position="756"/>
        <end position="777"/>
    </location>
</feature>
<dbReference type="InterPro" id="IPR035999">
    <property type="entry name" value="Sec7_dom_sf"/>
</dbReference>
<feature type="compositionally biased region" description="Basic and acidic residues" evidence="7">
    <location>
        <begin position="367"/>
        <end position="377"/>
    </location>
</feature>
<evidence type="ECO:0000256" key="5">
    <source>
        <dbReference type="ARBA" id="ARBA00022927"/>
    </source>
</evidence>
<keyword evidence="4" id="KW-0963">Cytoplasm</keyword>
<evidence type="ECO:0000313" key="9">
    <source>
        <dbReference type="EMBL" id="QOU20893.1"/>
    </source>
</evidence>
<dbReference type="SUPFAM" id="SSF48371">
    <property type="entry name" value="ARM repeat"/>
    <property type="match status" value="2"/>
</dbReference>
<dbReference type="Pfam" id="PF20252">
    <property type="entry name" value="BIG2_C"/>
    <property type="match status" value="1"/>
</dbReference>
<dbReference type="KEGG" id="bbrx:BRETT_000607"/>
<reference evidence="9" key="1">
    <citation type="submission" date="2020-10" db="EMBL/GenBank/DDBJ databases">
        <authorList>
            <person name="Palmer J.M."/>
        </authorList>
    </citation>
    <scope>NUCLEOTIDE SEQUENCE</scope>
    <source>
        <strain evidence="9">UCD 2041</strain>
    </source>
</reference>
<dbReference type="Gene3D" id="1.10.1000.11">
    <property type="entry name" value="Arf Nucleotide-binding Site Opener,domain 2"/>
    <property type="match status" value="1"/>
</dbReference>
<feature type="compositionally biased region" description="Polar residues" evidence="7">
    <location>
        <begin position="435"/>
        <end position="444"/>
    </location>
</feature>
<feature type="compositionally biased region" description="Basic and acidic residues" evidence="7">
    <location>
        <begin position="13"/>
        <end position="98"/>
    </location>
</feature>
<feature type="compositionally biased region" description="Polar residues" evidence="7">
    <location>
        <begin position="783"/>
        <end position="797"/>
    </location>
</feature>
<dbReference type="CDD" id="cd00171">
    <property type="entry name" value="Sec7"/>
    <property type="match status" value="1"/>
</dbReference>
<feature type="compositionally biased region" description="Polar residues" evidence="7">
    <location>
        <begin position="1"/>
        <end position="12"/>
    </location>
</feature>
<dbReference type="InterPro" id="IPR016024">
    <property type="entry name" value="ARM-type_fold"/>
</dbReference>
<accession>A0A871R354</accession>
<feature type="compositionally biased region" description="Low complexity" evidence="7">
    <location>
        <begin position="150"/>
        <end position="162"/>
    </location>
</feature>
<dbReference type="GO" id="GO:0015031">
    <property type="term" value="P:protein transport"/>
    <property type="evidence" value="ECO:0007669"/>
    <property type="project" value="UniProtKB-KW"/>
</dbReference>
<dbReference type="PANTHER" id="PTHR10663">
    <property type="entry name" value="GUANYL-NUCLEOTIDE EXCHANGE FACTOR"/>
    <property type="match status" value="1"/>
</dbReference>
<gene>
    <name evidence="9" type="ORF">BRETT_000607</name>
</gene>
<organism evidence="9 10">
    <name type="scientific">Dekkera bruxellensis</name>
    <name type="common">Brettanomyces custersii</name>
    <dbReference type="NCBI Taxonomy" id="5007"/>
    <lineage>
        <taxon>Eukaryota</taxon>
        <taxon>Fungi</taxon>
        <taxon>Dikarya</taxon>
        <taxon>Ascomycota</taxon>
        <taxon>Saccharomycotina</taxon>
        <taxon>Pichiomycetes</taxon>
        <taxon>Pichiales</taxon>
        <taxon>Pichiaceae</taxon>
        <taxon>Brettanomyces</taxon>
    </lineage>
</organism>
<dbReference type="SMART" id="SM00222">
    <property type="entry name" value="Sec7"/>
    <property type="match status" value="1"/>
</dbReference>
<comment type="subcellular location">
    <subcellularLocation>
        <location evidence="2">Cytoplasm</location>
    </subcellularLocation>
    <subcellularLocation>
        <location evidence="1">Membrane</location>
    </subcellularLocation>
</comment>
<dbReference type="InterPro" id="IPR032629">
    <property type="entry name" value="DCB_dom"/>
</dbReference>
<feature type="domain" description="SEC7" evidence="8">
    <location>
        <begin position="816"/>
        <end position="1004"/>
    </location>
</feature>
<dbReference type="GO" id="GO:0005794">
    <property type="term" value="C:Golgi apparatus"/>
    <property type="evidence" value="ECO:0007669"/>
    <property type="project" value="UniProtKB-ARBA"/>
</dbReference>
<dbReference type="RefSeq" id="XP_041137386.1">
    <property type="nucleotide sequence ID" value="XM_041279172.1"/>
</dbReference>
<evidence type="ECO:0000256" key="3">
    <source>
        <dbReference type="ARBA" id="ARBA00022448"/>
    </source>
</evidence>
<sequence length="1939" mass="216826">MTQSEAVNSSNGEKIDKEMPIKEVPEAGEKGSRKEETKAEETKDEAKDEENEKSKDEVLKAEETKDKETTDKETKNEETKAEETKDEKSKDEEPKNEEPQDEEPKDEEPKDEEPKNKEPQDEEPQDKEPKDEENNVIKNNQSDIAAKAPNGTGRNRSSTSSSYTINEAAGITFLKDTLEKLIAIKEIAKKQKELVASAKEAIKILESGEIPPEAKIFDPLKRACEQKNIEGRILALDCLGKIFTFNIFNSKVYVEYRQGKESGAEVESASEGAEGGKVPLIDALIGVISTCFDGEGTDERVELQIIRVLTAAVVNKAMPVHGKALLQAVRQLYNIFLLSLSPANQGIAQATLMQVVSMVFDRVSKGIKEGEERGEDKEGGEEEEEEEEEGEDKEGKEEVIGEDKEGNDKEGKEEVKDGKDHEDNDKDKDNEGIDTTPNNLPITLKQMQQVPKDVLKLTEDTADNDLDTWTRDAFLILRSMCNLSAKTIENEAVDMRSHAMRSKLISLYIVYFAMKNNGDLMRSGRCKVGKTRFVDAIKKHICLVLSRNSSSQIGPVYEVALEIFWQMVSRHREQFKYEIAVFFEEVYRPISEMQASTAHQKRYLLHVVADRLCRDGNALVELYLNYDCDAAMPNLCEEVVNLLARHAVARVDATPGQRLAYRESLTRGLATYGVEAVPELSTNRLASRAPVPESEARYPVGYALKMCAIGGLVRFLESIGGDGGATTGAFEAEGEESESGRDDKGRDDIGNGNKGSGNENGLASIASTATSAVSIASREGEENTNSPSIHSDRYSQSIHSDRYSQSISSVANSNTPWDSSKIKKTAFLECVRQFQFSPKKGLKSFAANNFLPDSAPETVARFLLDTKALDKSAIGEFLGSGDDRNVAIMHAFVDRMDFRGMQFMQALRGFLQHFRLPGESQKIDRFMLKFAEKYVSDNPGSFANADTVYVLSYSVVMLNTDLHSPQVKQRMTLEEFVRNNRGIDDGSDLDRGLLEGIYRDIQEHEIVLDSERGLRTAVESGVEAGLGSPVQSGAPGGIPGASALLFGVSRSLARQAYERASREMASNTERAVQSLGEARGGPGAAGEAPGESVPRFYRVPPGTDTREYARSMFGNLWMSFLAALTPPFKEYDDTDTAKLLLQGMRLSIHLACVLGVDYARTSFMRALVQFTCINSPADISGKCVDAVCTLLDVAIADQNALKTSWRLVFVVISQVERLRLLSRGVDAVPDLLQARIEGESEVNRNSSSSSPQKIHPDSAARLNSTHMDVAIDQVFAKSSQIHGDAIFDFLAGLSEVAREEINSSAHSPEPRMFSLQKLVDVCYYNMGRIRVQWSAMWAVLNETFSEFGCNDNRAVCFFAIDSLRQMAVRFFSIDELAHFKFQKDFLQPFSYIIRHNSDVQVRDMVLDCVHYLVAKNSATIRSGWASLLGILTDAAVNDDEEAFVSKGFRYASSICHHHLAQVRAQEAFGALVVCLTEYAKNDRFQKVSLQALHDIRGLVGVVGATEGPETTPDSWFNLLYAFHDVIMEGEDLEVRAQALDDLFNTLLKYGSSFDRDFWYRISNQILFPIFAILSQHWQLSTNQEDLWVWLSSTLIQALRRMITLFTTFYPTLCGMLDGYLNLLVSCICQENETISKVGISCLQELLLSNILRFADAQWVQIDKTFAKLFALTRATELFEADPKQSVPSLTVGEEESEEEDDEESEEEEENDESVEEDENESQQNDNINSLSMSRQKSTIVIKCVLQLHMIQTLSELFDNDSFYSNTPVPHLLNLAELLFQSYDFARSFNLDYNLRVRLWNSGVTDKLPNLLKQETSAVGVFISISFRLYSDVQKTDSATRKTIGTRLMPLSVTLLHRYAQFDEQEQARSIQNWVPVVVETVQACTEMDPDDFRTVCPMVYDYVLAIFDKSIDQNLRLSLHDFFARVGSIYLEKHQVRTK</sequence>
<feature type="region of interest" description="Disordered" evidence="7">
    <location>
        <begin position="367"/>
        <end position="444"/>
    </location>
</feature>
<dbReference type="InterPro" id="IPR000904">
    <property type="entry name" value="Sec7_dom"/>
</dbReference>
<feature type="compositionally biased region" description="Basic and acidic residues" evidence="7">
    <location>
        <begin position="126"/>
        <end position="135"/>
    </location>
</feature>
<dbReference type="InterPro" id="IPR046455">
    <property type="entry name" value="Sec7/BIG1-like_C"/>
</dbReference>
<dbReference type="EMBL" id="CP063136">
    <property type="protein sequence ID" value="QOU20893.1"/>
    <property type="molecule type" value="Genomic_DNA"/>
</dbReference>
<keyword evidence="5" id="KW-0653">Protein transport</keyword>
<dbReference type="Gene3D" id="1.10.220.20">
    <property type="match status" value="1"/>
</dbReference>
<feature type="region of interest" description="Disordered" evidence="7">
    <location>
        <begin position="1"/>
        <end position="162"/>
    </location>
</feature>
<evidence type="ECO:0000256" key="7">
    <source>
        <dbReference type="SAM" id="MobiDB-lite"/>
    </source>
</evidence>
<protein>
    <recommendedName>
        <fullName evidence="8">SEC7 domain-containing protein</fullName>
    </recommendedName>
</protein>
<dbReference type="Pfam" id="PF16213">
    <property type="entry name" value="DCB"/>
    <property type="match status" value="1"/>
</dbReference>
<dbReference type="GO" id="GO:0032012">
    <property type="term" value="P:regulation of ARF protein signal transduction"/>
    <property type="evidence" value="ECO:0007669"/>
    <property type="project" value="InterPro"/>
</dbReference>
<dbReference type="FunFam" id="1.10.1000.11:FF:000003">
    <property type="entry name" value="Brefeldin A-inhibited guanine nucleotide-exchange protein 1"/>
    <property type="match status" value="1"/>
</dbReference>
<feature type="compositionally biased region" description="Acidic residues" evidence="7">
    <location>
        <begin position="99"/>
        <end position="111"/>
    </location>
</feature>
<dbReference type="GO" id="GO:0005085">
    <property type="term" value="F:guanyl-nucleotide exchange factor activity"/>
    <property type="evidence" value="ECO:0007669"/>
    <property type="project" value="InterPro"/>
</dbReference>
<feature type="compositionally biased region" description="Acidic residues" evidence="7">
    <location>
        <begin position="1692"/>
        <end position="1720"/>
    </location>
</feature>
<dbReference type="PROSITE" id="PS50190">
    <property type="entry name" value="SEC7"/>
    <property type="match status" value="1"/>
</dbReference>
<feature type="region of interest" description="Disordered" evidence="7">
    <location>
        <begin position="1682"/>
        <end position="1728"/>
    </location>
</feature>
<feature type="region of interest" description="Disordered" evidence="7">
    <location>
        <begin position="1063"/>
        <end position="1096"/>
    </location>
</feature>
<dbReference type="Pfam" id="PF12783">
    <property type="entry name" value="Sec7-like_HUS"/>
    <property type="match status" value="1"/>
</dbReference>
<proteinExistence type="predicted"/>
<evidence type="ECO:0000313" key="10">
    <source>
        <dbReference type="Proteomes" id="UP000663131"/>
    </source>
</evidence>
<keyword evidence="3" id="KW-0813">Transport</keyword>
<dbReference type="Pfam" id="PF01369">
    <property type="entry name" value="Sec7"/>
    <property type="match status" value="1"/>
</dbReference>
<dbReference type="InterPro" id="IPR015403">
    <property type="entry name" value="Mon2/Sec7/BIG1-like_HDS"/>
</dbReference>
<name>A0A871R354_DEKBR</name>
<feature type="compositionally biased region" description="Acidic residues" evidence="7">
    <location>
        <begin position="378"/>
        <end position="392"/>
    </location>
</feature>
<evidence type="ECO:0000256" key="2">
    <source>
        <dbReference type="ARBA" id="ARBA00004496"/>
    </source>
</evidence>
<evidence type="ECO:0000259" key="8">
    <source>
        <dbReference type="PROSITE" id="PS50190"/>
    </source>
</evidence>
<dbReference type="SUPFAM" id="SSF48425">
    <property type="entry name" value="Sec7 domain"/>
    <property type="match status" value="1"/>
</dbReference>
<reference evidence="9" key="2">
    <citation type="journal article" name="BMC Genomics">
        <title>New genome assemblies reveal patterns of domestication and adaptation across Brettanomyces (Dekkera) species.</title>
        <authorList>
            <person name="Roach M.J."/>
            <person name="Borneman A.R."/>
        </authorList>
    </citation>
    <scope>NUCLEOTIDE SEQUENCE</scope>
    <source>
        <strain evidence="9">UCD 2041</strain>
    </source>
</reference>